<dbReference type="PANTHER" id="PTHR31088:SF6">
    <property type="entry name" value="PHAGE SHOCK PROTEIN A"/>
    <property type="match status" value="1"/>
</dbReference>
<dbReference type="EMBL" id="SNZH01000002">
    <property type="protein sequence ID" value="TDR47573.1"/>
    <property type="molecule type" value="Genomic_DNA"/>
</dbReference>
<keyword evidence="4" id="KW-1185">Reference proteome</keyword>
<organism evidence="3 4">
    <name type="scientific">Tahibacter aquaticus</name>
    <dbReference type="NCBI Taxonomy" id="520092"/>
    <lineage>
        <taxon>Bacteria</taxon>
        <taxon>Pseudomonadati</taxon>
        <taxon>Pseudomonadota</taxon>
        <taxon>Gammaproteobacteria</taxon>
        <taxon>Lysobacterales</taxon>
        <taxon>Rhodanobacteraceae</taxon>
        <taxon>Tahibacter</taxon>
    </lineage>
</organism>
<dbReference type="InterPro" id="IPR007157">
    <property type="entry name" value="PspA_VIPP1"/>
</dbReference>
<dbReference type="Pfam" id="PF04012">
    <property type="entry name" value="PspA_IM30"/>
    <property type="match status" value="1"/>
</dbReference>
<evidence type="ECO:0000313" key="3">
    <source>
        <dbReference type="EMBL" id="TDR47573.1"/>
    </source>
</evidence>
<gene>
    <name evidence="3" type="ORF">DFR29_102233</name>
</gene>
<comment type="caution">
    <text evidence="3">The sequence shown here is derived from an EMBL/GenBank/DDBJ whole genome shotgun (WGS) entry which is preliminary data.</text>
</comment>
<dbReference type="Proteomes" id="UP000295293">
    <property type="component" value="Unassembled WGS sequence"/>
</dbReference>
<reference evidence="3 4" key="1">
    <citation type="submission" date="2019-03" db="EMBL/GenBank/DDBJ databases">
        <title>Genomic Encyclopedia of Type Strains, Phase IV (KMG-IV): sequencing the most valuable type-strain genomes for metagenomic binning, comparative biology and taxonomic classification.</title>
        <authorList>
            <person name="Goeker M."/>
        </authorList>
    </citation>
    <scope>NUCLEOTIDE SEQUENCE [LARGE SCALE GENOMIC DNA]</scope>
    <source>
        <strain evidence="3 4">DSM 21667</strain>
    </source>
</reference>
<keyword evidence="2" id="KW-0175">Coiled coil</keyword>
<dbReference type="OrthoDB" id="9779630at2"/>
<evidence type="ECO:0000256" key="1">
    <source>
        <dbReference type="ARBA" id="ARBA00043985"/>
    </source>
</evidence>
<accession>A0A4R6Z725</accession>
<feature type="coiled-coil region" evidence="2">
    <location>
        <begin position="120"/>
        <end position="154"/>
    </location>
</feature>
<comment type="similarity">
    <text evidence="1">Belongs to the PspA/Vipp/IM30 family.</text>
</comment>
<evidence type="ECO:0000256" key="2">
    <source>
        <dbReference type="SAM" id="Coils"/>
    </source>
</evidence>
<name>A0A4R6Z725_9GAMM</name>
<evidence type="ECO:0000313" key="4">
    <source>
        <dbReference type="Proteomes" id="UP000295293"/>
    </source>
</evidence>
<dbReference type="PANTHER" id="PTHR31088">
    <property type="entry name" value="MEMBRANE-ASSOCIATED PROTEIN VIPP1, CHLOROPLASTIC"/>
    <property type="match status" value="1"/>
</dbReference>
<protein>
    <submittedName>
        <fullName evidence="3">Phage shock protein A (PspA) family protein</fullName>
    </submittedName>
</protein>
<dbReference type="AlphaFoldDB" id="A0A4R6Z725"/>
<dbReference type="RefSeq" id="WP_133817289.1">
    <property type="nucleotide sequence ID" value="NZ_SNZH01000002.1"/>
</dbReference>
<proteinExistence type="inferred from homology"/>
<sequence length="235" mass="26057">MASINFFDRLGNLWRGFVSLWIADVEKKHPEIAYENAINSLIGKYTKLKSATAAIIRRRDEIDHRVEAERQSLAAVNRDLEAALATNQDDLALVLLQKKSAVEAELSGLAAEAEQSKVDADDAKNALLSVKSEIDKLKGERDRMLAKMQSAQARIQIQSQLDGLSVEADVQALDKVRDHIKNTISEANLGKELRDSDLDVRLDKLRQQSGSITARAQLDELKRQRAAQAAAGKQM</sequence>